<sequence>MSSELLQLMVLLCGSVQSSGAVRSPAVFGAITSYIREVLDVFGIDLLLSQEAQEVSSGSGGLQSVVEQLTHFRSEVRSFALSRQGGPGCEKPGLDPDRAPLLRACDALRDDLAPLGVLIKDRGASSTWEIRPAQTKHKVPHEDQDPAEST</sequence>
<feature type="region of interest" description="Disordered" evidence="9">
    <location>
        <begin position="128"/>
        <end position="150"/>
    </location>
</feature>
<evidence type="ECO:0000256" key="1">
    <source>
        <dbReference type="ARBA" id="ARBA00005594"/>
    </source>
</evidence>
<comment type="catalytic activity">
    <reaction evidence="8">
        <text>tRNA(Cys) + L-cysteine + ATP = L-cysteinyl-tRNA(Cys) + AMP + diphosphate</text>
        <dbReference type="Rhea" id="RHEA:17773"/>
        <dbReference type="Rhea" id="RHEA-COMP:9661"/>
        <dbReference type="Rhea" id="RHEA-COMP:9679"/>
        <dbReference type="ChEBI" id="CHEBI:30616"/>
        <dbReference type="ChEBI" id="CHEBI:33019"/>
        <dbReference type="ChEBI" id="CHEBI:35235"/>
        <dbReference type="ChEBI" id="CHEBI:78442"/>
        <dbReference type="ChEBI" id="CHEBI:78517"/>
        <dbReference type="ChEBI" id="CHEBI:456215"/>
        <dbReference type="EC" id="6.1.1.16"/>
    </reaction>
    <physiologicalReaction direction="right-to-left" evidence="8">
        <dbReference type="Rhea" id="RHEA:17775"/>
    </physiologicalReaction>
</comment>
<dbReference type="OrthoDB" id="438179at2759"/>
<dbReference type="Proteomes" id="UP000192220">
    <property type="component" value="Unplaced"/>
</dbReference>
<keyword evidence="12" id="KW-0436">Ligase</keyword>
<accession>A0A2I4D692</accession>
<dbReference type="KEGG" id="alim:106535326"/>
<keyword evidence="10" id="KW-0732">Signal</keyword>
<evidence type="ECO:0000313" key="12">
    <source>
        <dbReference type="RefSeq" id="XP_013887760.1"/>
    </source>
</evidence>
<comment type="similarity">
    <text evidence="1">Belongs to the class-I aminoacyl-tRNA synthetase family.</text>
</comment>
<dbReference type="PANTHER" id="PTHR10890">
    <property type="entry name" value="CYSTEINYL-TRNA SYNTHETASE"/>
    <property type="match status" value="1"/>
</dbReference>
<comment type="catalytic activity">
    <reaction evidence="7">
        <text>S-sulfanyl-L-cysteine + tRNA(Cys) + ATP = (S)-sulfanyl-L-cysteinyl-tRNA(Cys) + AMP + diphosphate</text>
        <dbReference type="Rhea" id="RHEA:78647"/>
        <dbReference type="Rhea" id="RHEA-COMP:9661"/>
        <dbReference type="Rhea" id="RHEA-COMP:19119"/>
        <dbReference type="ChEBI" id="CHEBI:30616"/>
        <dbReference type="ChEBI" id="CHEBI:33019"/>
        <dbReference type="ChEBI" id="CHEBI:58591"/>
        <dbReference type="ChEBI" id="CHEBI:78442"/>
        <dbReference type="ChEBI" id="CHEBI:229520"/>
        <dbReference type="ChEBI" id="CHEBI:456215"/>
    </reaction>
    <physiologicalReaction direction="left-to-right" evidence="7">
        <dbReference type="Rhea" id="RHEA:78648"/>
    </physiologicalReaction>
</comment>
<evidence type="ECO:0000256" key="8">
    <source>
        <dbReference type="ARBA" id="ARBA00049046"/>
    </source>
</evidence>
<dbReference type="SUPFAM" id="SSF47323">
    <property type="entry name" value="Anticodon-binding domain of a subclass of class I aminoacyl-tRNA synthetases"/>
    <property type="match status" value="1"/>
</dbReference>
<evidence type="ECO:0000256" key="9">
    <source>
        <dbReference type="SAM" id="MobiDB-lite"/>
    </source>
</evidence>
<dbReference type="InParanoid" id="A0A2I4D692"/>
<evidence type="ECO:0000313" key="11">
    <source>
        <dbReference type="Proteomes" id="UP000192220"/>
    </source>
</evidence>
<dbReference type="STRING" id="52670.A0A2I4D692"/>
<evidence type="ECO:0000256" key="5">
    <source>
        <dbReference type="ARBA" id="ARBA00047548"/>
    </source>
</evidence>
<evidence type="ECO:0000256" key="6">
    <source>
        <dbReference type="ARBA" id="ARBA00047731"/>
    </source>
</evidence>
<evidence type="ECO:0000256" key="3">
    <source>
        <dbReference type="ARBA" id="ARBA00045476"/>
    </source>
</evidence>
<dbReference type="PANTHER" id="PTHR10890:SF27">
    <property type="entry name" value="CYSTEINE--TRNA LIGASE, MITOCHONDRIAL-RELATED"/>
    <property type="match status" value="1"/>
</dbReference>
<dbReference type="InterPro" id="IPR009080">
    <property type="entry name" value="tRNAsynth_Ia_anticodon-bd"/>
</dbReference>
<dbReference type="GO" id="GO:0005737">
    <property type="term" value="C:cytoplasm"/>
    <property type="evidence" value="ECO:0007669"/>
    <property type="project" value="TreeGrafter"/>
</dbReference>
<comment type="catalytic activity">
    <reaction evidence="4">
        <text>S-disulfanyl-L-cysteine + tRNA(Cys) + ATP = (S)-disulfanyl-L-cysteinyl-tRNA(Cys) + AMP + diphosphate</text>
        <dbReference type="Rhea" id="RHEA:78651"/>
        <dbReference type="Rhea" id="RHEA-COMP:9661"/>
        <dbReference type="Rhea" id="RHEA-COMP:19120"/>
        <dbReference type="ChEBI" id="CHEBI:30616"/>
        <dbReference type="ChEBI" id="CHEBI:33019"/>
        <dbReference type="ChEBI" id="CHEBI:78442"/>
        <dbReference type="ChEBI" id="CHEBI:229465"/>
        <dbReference type="ChEBI" id="CHEBI:229521"/>
        <dbReference type="ChEBI" id="CHEBI:456215"/>
    </reaction>
    <physiologicalReaction direction="left-to-right" evidence="4">
        <dbReference type="Rhea" id="RHEA:78652"/>
    </physiologicalReaction>
</comment>
<reference evidence="12" key="1">
    <citation type="submission" date="2025-08" db="UniProtKB">
        <authorList>
            <consortium name="RefSeq"/>
        </authorList>
    </citation>
    <scope>IDENTIFICATION</scope>
</reference>
<proteinExistence type="inferred from homology"/>
<feature type="signal peptide" evidence="10">
    <location>
        <begin position="1"/>
        <end position="21"/>
    </location>
</feature>
<dbReference type="GeneID" id="106535326"/>
<dbReference type="InterPro" id="IPR024909">
    <property type="entry name" value="Cys-tRNA/MSH_ligase"/>
</dbReference>
<comment type="catalytic activity">
    <reaction evidence="5">
        <text>2 L-cysteine = S-sulfanyl-L-cysteine + L-alanine</text>
        <dbReference type="Rhea" id="RHEA:78543"/>
        <dbReference type="ChEBI" id="CHEBI:35235"/>
        <dbReference type="ChEBI" id="CHEBI:57972"/>
        <dbReference type="ChEBI" id="CHEBI:58591"/>
    </reaction>
    <physiologicalReaction direction="left-to-right" evidence="5">
        <dbReference type="Rhea" id="RHEA:78544"/>
    </physiologicalReaction>
</comment>
<evidence type="ECO:0000256" key="4">
    <source>
        <dbReference type="ARBA" id="ARBA00047499"/>
    </source>
</evidence>
<evidence type="ECO:0000256" key="2">
    <source>
        <dbReference type="ARBA" id="ARBA00043868"/>
    </source>
</evidence>
<evidence type="ECO:0000256" key="10">
    <source>
        <dbReference type="SAM" id="SignalP"/>
    </source>
</evidence>
<gene>
    <name evidence="12" type="primary">LOC106535326</name>
</gene>
<keyword evidence="11" id="KW-1185">Reference proteome</keyword>
<protein>
    <submittedName>
        <fullName evidence="12">Probable cysteine--tRNA ligase, mitochondrial</fullName>
    </submittedName>
</protein>
<feature type="chain" id="PRO_5014152062" evidence="10">
    <location>
        <begin position="22"/>
        <end position="150"/>
    </location>
</feature>
<comment type="function">
    <text evidence="3">In addition to its role as an aminoacyl-tRNA synthetase, has also cysteine persulfide synthase activity. Produces reactive persulfide species such as cysteine persulfide (CysSSH) from substrate cysteine and mediate direct incorporation of CysSSH into proteins during translations, resulting in protein persulfides and polysulfides. CysSSHs behave as potent antioxidants and cellular protectants.</text>
</comment>
<dbReference type="AlphaFoldDB" id="A0A2I4D692"/>
<dbReference type="GO" id="GO:0006423">
    <property type="term" value="P:cysteinyl-tRNA aminoacylation"/>
    <property type="evidence" value="ECO:0007669"/>
    <property type="project" value="TreeGrafter"/>
</dbReference>
<name>A0A2I4D692_AUSLI</name>
<dbReference type="GO" id="GO:0004817">
    <property type="term" value="F:cysteine-tRNA ligase activity"/>
    <property type="evidence" value="ECO:0007669"/>
    <property type="project" value="UniProtKB-EC"/>
</dbReference>
<organism evidence="11 12">
    <name type="scientific">Austrofundulus limnaeus</name>
    <name type="common">Annual killifish</name>
    <dbReference type="NCBI Taxonomy" id="52670"/>
    <lineage>
        <taxon>Eukaryota</taxon>
        <taxon>Metazoa</taxon>
        <taxon>Chordata</taxon>
        <taxon>Craniata</taxon>
        <taxon>Vertebrata</taxon>
        <taxon>Euteleostomi</taxon>
        <taxon>Actinopterygii</taxon>
        <taxon>Neopterygii</taxon>
        <taxon>Teleostei</taxon>
        <taxon>Neoteleostei</taxon>
        <taxon>Acanthomorphata</taxon>
        <taxon>Ovalentaria</taxon>
        <taxon>Atherinomorphae</taxon>
        <taxon>Cyprinodontiformes</taxon>
        <taxon>Rivulidae</taxon>
        <taxon>Austrofundulus</taxon>
    </lineage>
</organism>
<dbReference type="GO" id="GO:0005524">
    <property type="term" value="F:ATP binding"/>
    <property type="evidence" value="ECO:0007669"/>
    <property type="project" value="InterPro"/>
</dbReference>
<comment type="catalytic activity">
    <reaction evidence="6">
        <text>S-sulfanyl-L-cysteine + L-cysteine = S-disulfanyl-L-cysteine + L-alanine</text>
        <dbReference type="Rhea" id="RHEA:78627"/>
        <dbReference type="ChEBI" id="CHEBI:35235"/>
        <dbReference type="ChEBI" id="CHEBI:57972"/>
        <dbReference type="ChEBI" id="CHEBI:58591"/>
        <dbReference type="ChEBI" id="CHEBI:229465"/>
    </reaction>
    <physiologicalReaction direction="left-to-right" evidence="6">
        <dbReference type="Rhea" id="RHEA:78628"/>
    </physiologicalReaction>
</comment>
<comment type="function">
    <text evidence="2">Mitochondrial cysteine-specific aminoacyl-tRNA synthetase that catalyzes the ATP-dependent ligation of cysteine to tRNA(Cys).</text>
</comment>
<dbReference type="RefSeq" id="XP_013887760.1">
    <property type="nucleotide sequence ID" value="XM_014032306.1"/>
</dbReference>
<evidence type="ECO:0000256" key="7">
    <source>
        <dbReference type="ARBA" id="ARBA00048609"/>
    </source>
</evidence>